<feature type="compositionally biased region" description="Polar residues" evidence="13">
    <location>
        <begin position="1083"/>
        <end position="1096"/>
    </location>
</feature>
<feature type="region of interest" description="Disordered" evidence="13">
    <location>
        <begin position="346"/>
        <end position="398"/>
    </location>
</feature>
<feature type="compositionally biased region" description="Polar residues" evidence="13">
    <location>
        <begin position="808"/>
        <end position="822"/>
    </location>
</feature>
<evidence type="ECO:0000256" key="8">
    <source>
        <dbReference type="ARBA" id="ARBA00023004"/>
    </source>
</evidence>
<evidence type="ECO:0000256" key="1">
    <source>
        <dbReference type="ARBA" id="ARBA00004173"/>
    </source>
</evidence>
<dbReference type="InterPro" id="IPR029063">
    <property type="entry name" value="SAM-dependent_MTases_sf"/>
</dbReference>
<dbReference type="GO" id="GO:0035243">
    <property type="term" value="F:protein-arginine omega-N symmetric methyltransferase activity"/>
    <property type="evidence" value="ECO:0007669"/>
    <property type="project" value="UniProtKB-EC"/>
</dbReference>
<keyword evidence="4" id="KW-0489">Methyltransferase</keyword>
<keyword evidence="5" id="KW-0808">Transferase</keyword>
<keyword evidence="10" id="KW-0496">Mitochondrion</keyword>
<dbReference type="GO" id="GO:0032259">
    <property type="term" value="P:methylation"/>
    <property type="evidence" value="ECO:0007669"/>
    <property type="project" value="UniProtKB-KW"/>
</dbReference>
<feature type="region of interest" description="Disordered" evidence="13">
    <location>
        <begin position="980"/>
        <end position="1050"/>
    </location>
</feature>
<evidence type="ECO:0000256" key="6">
    <source>
        <dbReference type="ARBA" id="ARBA00022723"/>
    </source>
</evidence>
<feature type="region of interest" description="Disordered" evidence="13">
    <location>
        <begin position="792"/>
        <end position="822"/>
    </location>
</feature>
<sequence length="1705" mass="185406">MSSSAAAAAAAASAGAGVAVPHAGGSIRKAAALRSAALASNRASETLAANGPPFHRTRRFDRSSKQQQQQQQRTGASCGSSSKAASSPVARSASASASASALHEGEGFRGIVDEDGEYEEGYSGGAMARRSRAARFGSKRIGAVQVPKMMRWAVQEMVNVSNKHALRHDFLRVKQDARPEAPAGALTSHLGTRLPPARLALTHLAVSSPARFGVLYNVLSEVKRRLELPLPQSEGGGKEGDEGKEGQRGSDRMAAWSPTRVIEWNCAAAEGLWAAAEAFNDVGADPDFEVEDLNAGSADGAPSSSRPQFAGPLRAYEGYDDRLPLLRAGMEITAWAQSQDRKLSASSAVAQEVEEEVEEEAVAEEEEEDAVTNADEEAQDEDEAEPTTGTATATANAPWWDHASLEAISAAFRSAAGKEPIQPDVSSPFQLRQAAADEDQAAAEGGDDAHLGSRTLALSSFALSELPTDRDRQEHVRRMWKSGAEVIVIVDHATRRGFASVASARAFLLELGESTFVDPARTSSGQGAEIEIDESAERLVIGDHVFIADGAKATQVLEDDVADENDTTANREPIGAHVVAPCPHDRPCPLLNPFKPLESHLKQMPGARAPPAQNQLPVCSFSQRIEMPTYLRKTKHSKRGAEDIQYSYVVVRRGRRPIIEPVTAVHMEKQAAEGSLSVSAALLNDTSSVNESSGAGVTSFSVRELRDAASRTKAGILDILREGETTEPLRTLEEVPVEGDSEGGLEAAAEDNQDELLRILPQVLAAELEKEGAKLSEEEKAARLDAAMQTILSSQDGAKRAPRPPKVTSASDPSPSQEDSATTSFLFDEDAGAEGQGAREDPAADEAAMRLESYEWPRLIRPPLKKGGHVTFDACCASGAIERFTIPKSAGKQAYQDARKATWGDIFPHPPKNGKTSIRIPAASDELVEKSRPDEPDNSIPEHFDNLFELFATKSQLKQRALSGIDKGLGDVDHAAAMAPRRQKRIMRPSQAIGADIVAPTATQDRRTQKAKENKEMKRTRRTAHRRSLAEGSSRAAQDEAQSAPLSSGMGARMFSTGLGFSSTSGRRLFGTSAVMQARGNARKTSTPTAQTSTSHSVDKPVAKERHRTQYNYDIFAAQPSDELIQLPMVTAQDLAKSSTRPTSVRMLARDFIDDSLYNPHYGYFSRQAVLLPDHERLLADGGAMDGFAFEKFKNERHFMRHVEERYMHFESQFEKEEGKEEKQAADPAAAAAASSSDAAEAPKRRTPAPRMSSAEGLDAAKAIGRAWKAQQEKNSIQERDILAMAARQVWHTPTELFKPHYARAIARYIVAEYKLHHYPYDDLVIYELGAGSGALANDVLGYLAVEEPEVYARTRYNIVEISARLAEQQRQKLDRHFNAGRVQITNCSFLDWDTPVSEPAFVIALEVLDNLSHDVVRYSTSTLEPYQAVVSIDETNDMHELWEPVTDPLVARYLDLLEEVRPGQAPPPASHLRYIPAPLRGLLTEYMPLYPNLTPPHYIPTGQLRFLEVLRDYFPRHRLIVSDFDHLPDAIEGVDAPVVQTRYRGTMVPVTTYCVLQGFFDIFFPTDFDLMQDVYGLVMDGGGTSGRWTAQANAASPAAVASSRRRASPTSRLAHLGVLPGAESSGEAGPSASSSSLGSSFFFSAGMGMGGAHGQSFSQRRLRRPRLYSHAEFLERYAEVERTVLRDGTNPMVSWYANASFFLS</sequence>
<evidence type="ECO:0000256" key="4">
    <source>
        <dbReference type="ARBA" id="ARBA00022603"/>
    </source>
</evidence>
<feature type="region of interest" description="Disordered" evidence="13">
    <location>
        <begin position="229"/>
        <end position="253"/>
    </location>
</feature>
<feature type="region of interest" description="Disordered" evidence="13">
    <location>
        <begin position="290"/>
        <end position="312"/>
    </location>
</feature>
<comment type="catalytic activity">
    <reaction evidence="12">
        <text>L-arginyl-[protein] + 2 S-adenosyl-L-methionine = N(omega),N(omega)'-dimethyl-L-arginyl-[protein] + 2 S-adenosyl-L-homocysteine + 2 H(+)</text>
        <dbReference type="Rhea" id="RHEA:48108"/>
        <dbReference type="Rhea" id="RHEA-COMP:10532"/>
        <dbReference type="Rhea" id="RHEA-COMP:11992"/>
        <dbReference type="ChEBI" id="CHEBI:15378"/>
        <dbReference type="ChEBI" id="CHEBI:29965"/>
        <dbReference type="ChEBI" id="CHEBI:57856"/>
        <dbReference type="ChEBI" id="CHEBI:59789"/>
        <dbReference type="ChEBI" id="CHEBI:88221"/>
        <dbReference type="EC" id="2.1.1.320"/>
    </reaction>
</comment>
<evidence type="ECO:0000256" key="11">
    <source>
        <dbReference type="ARBA" id="ARBA00045681"/>
    </source>
</evidence>
<feature type="compositionally biased region" description="Basic and acidic residues" evidence="13">
    <location>
        <begin position="1213"/>
        <end position="1225"/>
    </location>
</feature>
<comment type="function">
    <text evidence="11">Mitochondrial ribosome (mitoribosome) assembly factor. Binds at the interface of the head and body domains of the mitochondrial small ribosomal subunit (mt-SSU), occluding the mRNA channel and preventing compaction of the head domain towards the body. Probable inactive methyltransferase: retains the characteristic folding and ability to bind S-adenosyl-L-methionine, but it probably lost its methyltransferase activity.</text>
</comment>
<dbReference type="Pfam" id="PF09243">
    <property type="entry name" value="Rsm22"/>
    <property type="match status" value="2"/>
</dbReference>
<feature type="compositionally biased region" description="Basic and acidic residues" evidence="13">
    <location>
        <begin position="1004"/>
        <end position="1017"/>
    </location>
</feature>
<dbReference type="GO" id="GO:0006412">
    <property type="term" value="P:translation"/>
    <property type="evidence" value="ECO:0007669"/>
    <property type="project" value="InterPro"/>
</dbReference>
<accession>A0AAN6G7L1</accession>
<dbReference type="GO" id="GO:0051536">
    <property type="term" value="F:iron-sulfur cluster binding"/>
    <property type="evidence" value="ECO:0007669"/>
    <property type="project" value="UniProtKB-KW"/>
</dbReference>
<comment type="subcellular location">
    <subcellularLocation>
        <location evidence="1">Mitochondrion</location>
    </subcellularLocation>
</comment>
<organism evidence="14 15">
    <name type="scientific">Tilletia horrida</name>
    <dbReference type="NCBI Taxonomy" id="155126"/>
    <lineage>
        <taxon>Eukaryota</taxon>
        <taxon>Fungi</taxon>
        <taxon>Dikarya</taxon>
        <taxon>Basidiomycota</taxon>
        <taxon>Ustilaginomycotina</taxon>
        <taxon>Exobasidiomycetes</taxon>
        <taxon>Tilletiales</taxon>
        <taxon>Tilletiaceae</taxon>
        <taxon>Tilletia</taxon>
    </lineage>
</organism>
<evidence type="ECO:0000313" key="15">
    <source>
        <dbReference type="Proteomes" id="UP001176521"/>
    </source>
</evidence>
<evidence type="ECO:0000256" key="9">
    <source>
        <dbReference type="ARBA" id="ARBA00023014"/>
    </source>
</evidence>
<feature type="region of interest" description="Disordered" evidence="13">
    <location>
        <begin position="1213"/>
        <end position="1256"/>
    </location>
</feature>
<evidence type="ECO:0000256" key="12">
    <source>
        <dbReference type="ARBA" id="ARBA00048612"/>
    </source>
</evidence>
<evidence type="ECO:0000256" key="7">
    <source>
        <dbReference type="ARBA" id="ARBA00022946"/>
    </source>
</evidence>
<dbReference type="EMBL" id="JAPDMQ010000368">
    <property type="protein sequence ID" value="KAK0526069.1"/>
    <property type="molecule type" value="Genomic_DNA"/>
</dbReference>
<gene>
    <name evidence="14" type="ORF">OC842_005300</name>
</gene>
<feature type="region of interest" description="Disordered" evidence="13">
    <location>
        <begin position="1078"/>
        <end position="1103"/>
    </location>
</feature>
<dbReference type="EC" id="2.1.1.320" evidence="3"/>
<comment type="similarity">
    <text evidence="2">Belongs to the NDUFAF7 family.</text>
</comment>
<feature type="compositionally biased region" description="Basic residues" evidence="13">
    <location>
        <begin position="1018"/>
        <end position="1027"/>
    </location>
</feature>
<evidence type="ECO:0000256" key="5">
    <source>
        <dbReference type="ARBA" id="ARBA00022679"/>
    </source>
</evidence>
<keyword evidence="6" id="KW-0479">Metal-binding</keyword>
<reference evidence="14" key="1">
    <citation type="journal article" date="2023" name="PhytoFront">
        <title>Draft Genome Resources of Seven Strains of Tilletia horrida, Causal Agent of Kernel Smut of Rice.</title>
        <authorList>
            <person name="Khanal S."/>
            <person name="Antony Babu S."/>
            <person name="Zhou X.G."/>
        </authorList>
    </citation>
    <scope>NUCLEOTIDE SEQUENCE</scope>
    <source>
        <strain evidence="14">TX3</strain>
    </source>
</reference>
<feature type="compositionally biased region" description="Acidic residues" evidence="13">
    <location>
        <begin position="352"/>
        <end position="385"/>
    </location>
</feature>
<evidence type="ECO:0000256" key="13">
    <source>
        <dbReference type="SAM" id="MobiDB-lite"/>
    </source>
</evidence>
<feature type="region of interest" description="Disordered" evidence="13">
    <location>
        <begin position="42"/>
        <end position="101"/>
    </location>
</feature>
<evidence type="ECO:0000313" key="14">
    <source>
        <dbReference type="EMBL" id="KAK0526069.1"/>
    </source>
</evidence>
<dbReference type="Gene3D" id="3.40.50.12710">
    <property type="match status" value="1"/>
</dbReference>
<keyword evidence="15" id="KW-1185">Reference proteome</keyword>
<feature type="compositionally biased region" description="Low complexity" evidence="13">
    <location>
        <begin position="1226"/>
        <end position="1240"/>
    </location>
</feature>
<dbReference type="InterPro" id="IPR038375">
    <property type="entry name" value="NDUFAF7_sf"/>
</dbReference>
<keyword evidence="8" id="KW-0408">Iron</keyword>
<feature type="region of interest" description="Disordered" evidence="13">
    <location>
        <begin position="734"/>
        <end position="753"/>
    </location>
</feature>
<evidence type="ECO:0000256" key="2">
    <source>
        <dbReference type="ARBA" id="ARBA00005891"/>
    </source>
</evidence>
<dbReference type="InterPro" id="IPR052571">
    <property type="entry name" value="Mt_RNA_Methyltransferase"/>
</dbReference>
<dbReference type="InterPro" id="IPR015324">
    <property type="entry name" value="Ribosomal_Rsm22-like"/>
</dbReference>
<dbReference type="PANTHER" id="PTHR13184">
    <property type="entry name" value="37S RIBOSOMAL PROTEIN S22"/>
    <property type="match status" value="1"/>
</dbReference>
<comment type="caution">
    <text evidence="14">The sequence shown here is derived from an EMBL/GenBank/DDBJ whole genome shotgun (WGS) entry which is preliminary data.</text>
</comment>
<dbReference type="PANTHER" id="PTHR13184:SF5">
    <property type="entry name" value="METHYLTRANSFERASE-LIKE PROTEIN 17, MITOCHONDRIAL"/>
    <property type="match status" value="1"/>
</dbReference>
<dbReference type="SUPFAM" id="SSF53335">
    <property type="entry name" value="S-adenosyl-L-methionine-dependent methyltransferases"/>
    <property type="match status" value="1"/>
</dbReference>
<dbReference type="GO" id="GO:0046872">
    <property type="term" value="F:metal ion binding"/>
    <property type="evidence" value="ECO:0007669"/>
    <property type="project" value="UniProtKB-KW"/>
</dbReference>
<dbReference type="Pfam" id="PF02636">
    <property type="entry name" value="Methyltransf_28"/>
    <property type="match status" value="1"/>
</dbReference>
<name>A0AAN6G7L1_9BASI</name>
<evidence type="ECO:0000256" key="10">
    <source>
        <dbReference type="ARBA" id="ARBA00023128"/>
    </source>
</evidence>
<protein>
    <recommendedName>
        <fullName evidence="3">type II protein arginine methyltransferase</fullName>
        <ecNumber evidence="3">2.1.1.320</ecNumber>
    </recommendedName>
</protein>
<dbReference type="Proteomes" id="UP001176521">
    <property type="component" value="Unassembled WGS sequence"/>
</dbReference>
<feature type="compositionally biased region" description="Low complexity" evidence="13">
    <location>
        <begin position="66"/>
        <end position="101"/>
    </location>
</feature>
<dbReference type="GO" id="GO:0005763">
    <property type="term" value="C:mitochondrial small ribosomal subunit"/>
    <property type="evidence" value="ECO:0007669"/>
    <property type="project" value="TreeGrafter"/>
</dbReference>
<feature type="compositionally biased region" description="Low complexity" evidence="13">
    <location>
        <begin position="386"/>
        <end position="398"/>
    </location>
</feature>
<dbReference type="InterPro" id="IPR003788">
    <property type="entry name" value="NDUFAF7"/>
</dbReference>
<feature type="region of interest" description="Disordered" evidence="13">
    <location>
        <begin position="431"/>
        <end position="450"/>
    </location>
</feature>
<proteinExistence type="inferred from homology"/>
<dbReference type="GO" id="GO:0003735">
    <property type="term" value="F:structural constituent of ribosome"/>
    <property type="evidence" value="ECO:0007669"/>
    <property type="project" value="TreeGrafter"/>
</dbReference>
<keyword evidence="7" id="KW-0809">Transit peptide</keyword>
<feature type="compositionally biased region" description="Basic and acidic residues" evidence="13">
    <location>
        <begin position="236"/>
        <end position="251"/>
    </location>
</feature>
<feature type="compositionally biased region" description="Acidic residues" evidence="13">
    <location>
        <begin position="735"/>
        <end position="753"/>
    </location>
</feature>
<keyword evidence="9" id="KW-0411">Iron-sulfur</keyword>
<evidence type="ECO:0000256" key="3">
    <source>
        <dbReference type="ARBA" id="ARBA00011935"/>
    </source>
</evidence>